<keyword evidence="12" id="KW-0963">Cytoplasm</keyword>
<feature type="binding site" evidence="12">
    <location>
        <begin position="223"/>
        <end position="228"/>
    </location>
    <ligand>
        <name>ATP</name>
        <dbReference type="ChEBI" id="CHEBI:30616"/>
    </ligand>
</feature>
<evidence type="ECO:0000256" key="12">
    <source>
        <dbReference type="HAMAP-Rule" id="MF_01987"/>
    </source>
</evidence>
<accession>A0A3D9IUP7</accession>
<dbReference type="InterPro" id="IPR002139">
    <property type="entry name" value="Ribo/fructo_kinase"/>
</dbReference>
<evidence type="ECO:0000259" key="13">
    <source>
        <dbReference type="Pfam" id="PF00294"/>
    </source>
</evidence>
<dbReference type="InterPro" id="IPR002173">
    <property type="entry name" value="Carboh/pur_kinase_PfkB_CS"/>
</dbReference>
<keyword evidence="4 12" id="KW-0808">Transferase</keyword>
<dbReference type="PROSITE" id="PS00584">
    <property type="entry name" value="PFKB_KINASES_2"/>
    <property type="match status" value="1"/>
</dbReference>
<name>A0A3D9IUP7_9BACL</name>
<dbReference type="Pfam" id="PF00294">
    <property type="entry name" value="PfkB"/>
    <property type="match status" value="1"/>
</dbReference>
<dbReference type="UniPathway" id="UPA00916">
    <property type="reaction ID" value="UER00889"/>
</dbReference>
<comment type="caution">
    <text evidence="12">Lacks conserved residue(s) required for the propagation of feature annotation.</text>
</comment>
<dbReference type="Proteomes" id="UP000256869">
    <property type="component" value="Unassembled WGS sequence"/>
</dbReference>
<dbReference type="Gene3D" id="3.40.1190.20">
    <property type="match status" value="1"/>
</dbReference>
<feature type="binding site" evidence="12">
    <location>
        <begin position="15"/>
        <end position="17"/>
    </location>
    <ligand>
        <name>substrate</name>
    </ligand>
</feature>
<dbReference type="RefSeq" id="WP_115991858.1">
    <property type="nucleotide sequence ID" value="NZ_QRDY01000002.1"/>
</dbReference>
<comment type="pathway">
    <text evidence="12">Carbohydrate metabolism; D-ribose degradation; D-ribose 5-phosphate from beta-D-ribopyranose: step 2/2.</text>
</comment>
<evidence type="ECO:0000256" key="1">
    <source>
        <dbReference type="ARBA" id="ARBA00005380"/>
    </source>
</evidence>
<comment type="activity regulation">
    <text evidence="12">Activated by a monovalent cation that binds near, but not in, the active site. The most likely occupant of the site in vivo is potassium. Ion binding induces a conformational change that may alter substrate affinity.</text>
</comment>
<feature type="domain" description="Carbohydrate kinase PfkB" evidence="13">
    <location>
        <begin position="8"/>
        <end position="297"/>
    </location>
</feature>
<evidence type="ECO:0000313" key="15">
    <source>
        <dbReference type="Proteomes" id="UP000256869"/>
    </source>
</evidence>
<dbReference type="EMBL" id="QRDY01000002">
    <property type="protein sequence ID" value="RED64846.1"/>
    <property type="molecule type" value="Genomic_DNA"/>
</dbReference>
<dbReference type="EC" id="2.7.1.15" evidence="2 12"/>
<feature type="binding site" evidence="12">
    <location>
        <position position="251"/>
    </location>
    <ligand>
        <name>K(+)</name>
        <dbReference type="ChEBI" id="CHEBI:29103"/>
    </ligand>
</feature>
<gene>
    <name evidence="12" type="primary">rbsK</name>
    <name evidence="14" type="ORF">DFP95_102267</name>
</gene>
<dbReference type="AlphaFoldDB" id="A0A3D9IUP7"/>
<feature type="binding site" evidence="12">
    <location>
        <begin position="43"/>
        <end position="47"/>
    </location>
    <ligand>
        <name>substrate</name>
    </ligand>
</feature>
<dbReference type="HAMAP" id="MF_01987">
    <property type="entry name" value="Ribokinase"/>
    <property type="match status" value="1"/>
</dbReference>
<feature type="binding site" evidence="12">
    <location>
        <position position="249"/>
    </location>
    <ligand>
        <name>K(+)</name>
        <dbReference type="ChEBI" id="CHEBI:29103"/>
    </ligand>
</feature>
<dbReference type="OrthoDB" id="9775849at2"/>
<evidence type="ECO:0000256" key="4">
    <source>
        <dbReference type="ARBA" id="ARBA00022679"/>
    </source>
</evidence>
<dbReference type="CDD" id="cd01174">
    <property type="entry name" value="ribokinase"/>
    <property type="match status" value="1"/>
</dbReference>
<keyword evidence="6 12" id="KW-0547">Nucleotide-binding</keyword>
<dbReference type="GO" id="GO:0005524">
    <property type="term" value="F:ATP binding"/>
    <property type="evidence" value="ECO:0007669"/>
    <property type="project" value="UniProtKB-UniRule"/>
</dbReference>
<protein>
    <recommendedName>
        <fullName evidence="3 12">Ribokinase</fullName>
        <shortName evidence="12">RK</shortName>
        <ecNumber evidence="2 12">2.7.1.15</ecNumber>
    </recommendedName>
</protein>
<comment type="similarity">
    <text evidence="1">Belongs to the carbohydrate kinase pfkB family.</text>
</comment>
<evidence type="ECO:0000256" key="7">
    <source>
        <dbReference type="ARBA" id="ARBA00022777"/>
    </source>
</evidence>
<dbReference type="PANTHER" id="PTHR10584:SF166">
    <property type="entry name" value="RIBOKINASE"/>
    <property type="match status" value="1"/>
</dbReference>
<comment type="caution">
    <text evidence="14">The sequence shown here is derived from an EMBL/GenBank/DDBJ whole genome shotgun (WGS) entry which is preliminary data.</text>
</comment>
<dbReference type="GO" id="GO:0046872">
    <property type="term" value="F:metal ion binding"/>
    <property type="evidence" value="ECO:0007669"/>
    <property type="project" value="UniProtKB-KW"/>
</dbReference>
<evidence type="ECO:0000256" key="2">
    <source>
        <dbReference type="ARBA" id="ARBA00012035"/>
    </source>
</evidence>
<keyword evidence="10 12" id="KW-0630">Potassium</keyword>
<feature type="active site" description="Proton acceptor" evidence="12">
    <location>
        <position position="255"/>
    </location>
</feature>
<keyword evidence="9 12" id="KW-0460">Magnesium</keyword>
<dbReference type="GO" id="GO:0019303">
    <property type="term" value="P:D-ribose catabolic process"/>
    <property type="evidence" value="ECO:0007669"/>
    <property type="project" value="UniProtKB-UniRule"/>
</dbReference>
<dbReference type="SUPFAM" id="SSF53613">
    <property type="entry name" value="Ribokinase-like"/>
    <property type="match status" value="1"/>
</dbReference>
<comment type="function">
    <text evidence="12">Catalyzes the phosphorylation of ribose at O-5 in a reaction requiring ATP and magnesium. The resulting D-ribose-5-phosphate can then be used either for sythesis of nucleotides, histidine, and tryptophan, or as a component of the pentose phosphate pathway.</text>
</comment>
<organism evidence="14 15">
    <name type="scientific">Cohnella lupini</name>
    <dbReference type="NCBI Taxonomy" id="1294267"/>
    <lineage>
        <taxon>Bacteria</taxon>
        <taxon>Bacillati</taxon>
        <taxon>Bacillota</taxon>
        <taxon>Bacilli</taxon>
        <taxon>Bacillales</taxon>
        <taxon>Paenibacillaceae</taxon>
        <taxon>Cohnella</taxon>
    </lineage>
</organism>
<keyword evidence="8 12" id="KW-0067">ATP-binding</keyword>
<feature type="binding site" evidence="12">
    <location>
        <position position="288"/>
    </location>
    <ligand>
        <name>K(+)</name>
        <dbReference type="ChEBI" id="CHEBI:29103"/>
    </ligand>
</feature>
<dbReference type="InterPro" id="IPR011877">
    <property type="entry name" value="Ribokinase"/>
</dbReference>
<evidence type="ECO:0000313" key="14">
    <source>
        <dbReference type="EMBL" id="RED64846.1"/>
    </source>
</evidence>
<comment type="similarity">
    <text evidence="12">Belongs to the carbohydrate kinase PfkB family. Ribokinase subfamily.</text>
</comment>
<dbReference type="GO" id="GO:0005829">
    <property type="term" value="C:cytosol"/>
    <property type="evidence" value="ECO:0007669"/>
    <property type="project" value="TreeGrafter"/>
</dbReference>
<evidence type="ECO:0000256" key="6">
    <source>
        <dbReference type="ARBA" id="ARBA00022741"/>
    </source>
</evidence>
<evidence type="ECO:0000256" key="5">
    <source>
        <dbReference type="ARBA" id="ARBA00022723"/>
    </source>
</evidence>
<feature type="binding site" evidence="12">
    <location>
        <position position="285"/>
    </location>
    <ligand>
        <name>K(+)</name>
        <dbReference type="ChEBI" id="CHEBI:29103"/>
    </ligand>
</feature>
<evidence type="ECO:0000256" key="3">
    <source>
        <dbReference type="ARBA" id="ARBA00016943"/>
    </source>
</evidence>
<evidence type="ECO:0000256" key="8">
    <source>
        <dbReference type="ARBA" id="ARBA00022840"/>
    </source>
</evidence>
<keyword evidence="7 12" id="KW-0418">Kinase</keyword>
<keyword evidence="11 12" id="KW-0119">Carbohydrate metabolism</keyword>
<evidence type="ECO:0000256" key="11">
    <source>
        <dbReference type="ARBA" id="ARBA00023277"/>
    </source>
</evidence>
<comment type="catalytic activity">
    <reaction evidence="12">
        <text>D-ribose + ATP = D-ribose 5-phosphate + ADP + H(+)</text>
        <dbReference type="Rhea" id="RHEA:13697"/>
        <dbReference type="ChEBI" id="CHEBI:15378"/>
        <dbReference type="ChEBI" id="CHEBI:30616"/>
        <dbReference type="ChEBI" id="CHEBI:47013"/>
        <dbReference type="ChEBI" id="CHEBI:78346"/>
        <dbReference type="ChEBI" id="CHEBI:456216"/>
        <dbReference type="EC" id="2.7.1.15"/>
    </reaction>
</comment>
<keyword evidence="15" id="KW-1185">Reference proteome</keyword>
<feature type="binding site" evidence="12">
    <location>
        <position position="290"/>
    </location>
    <ligand>
        <name>K(+)</name>
        <dbReference type="ChEBI" id="CHEBI:29103"/>
    </ligand>
</feature>
<dbReference type="GO" id="GO:0004747">
    <property type="term" value="F:ribokinase activity"/>
    <property type="evidence" value="ECO:0007669"/>
    <property type="project" value="UniProtKB-UniRule"/>
</dbReference>
<comment type="subcellular location">
    <subcellularLocation>
        <location evidence="12">Cytoplasm</location>
    </subcellularLocation>
</comment>
<evidence type="ECO:0000256" key="9">
    <source>
        <dbReference type="ARBA" id="ARBA00022842"/>
    </source>
</evidence>
<comment type="subunit">
    <text evidence="12">Homodimer.</text>
</comment>
<proteinExistence type="inferred from homology"/>
<dbReference type="InterPro" id="IPR029056">
    <property type="entry name" value="Ribokinase-like"/>
</dbReference>
<comment type="cofactor">
    <cofactor evidence="12">
        <name>Mg(2+)</name>
        <dbReference type="ChEBI" id="CHEBI:18420"/>
    </cofactor>
    <text evidence="12">Requires a divalent cation, most likely magnesium in vivo, as an electrophilic catalyst to aid phosphoryl group transfer. It is the chelate of the metal and the nucleotide that is the actual substrate.</text>
</comment>
<feature type="binding site" evidence="12">
    <location>
        <position position="255"/>
    </location>
    <ligand>
        <name>substrate</name>
    </ligand>
</feature>
<evidence type="ECO:0000256" key="10">
    <source>
        <dbReference type="ARBA" id="ARBA00022958"/>
    </source>
</evidence>
<dbReference type="PANTHER" id="PTHR10584">
    <property type="entry name" value="SUGAR KINASE"/>
    <property type="match status" value="1"/>
</dbReference>
<dbReference type="InterPro" id="IPR011611">
    <property type="entry name" value="PfkB_dom"/>
</dbReference>
<sequence>MSTSKSGIVIIGSLNMDVVVTMPRLPKLGETVHGDAVHYVPGGKGANQAIGCSRLTAETTMIGCVGSDMFGDMILRQMTDNGVALGAIGKIEGESTGTAHISHTEDDNCIVVVAGANSACTAEYVRRYEADIQSASVAVAQLEIPLTSVTTAFEIAKAAGVITVLNPAPAKELPDELLRLTDYITPNETEWELIGGTPCREDKEFEDSMTSWELRYGTKVIVTRGEKGCSYLDGGRLITVPSPKVGVVDTTGAGDSFNAAFAYGLSEAKPIGEIARFAVSAASLSVQKFGAQDGMPTLTEVRSL</sequence>
<dbReference type="PRINTS" id="PR00990">
    <property type="entry name" value="RIBOKINASE"/>
</dbReference>
<feature type="binding site" evidence="12">
    <location>
        <begin position="254"/>
        <end position="255"/>
    </location>
    <ligand>
        <name>ATP</name>
        <dbReference type="ChEBI" id="CHEBI:30616"/>
    </ligand>
</feature>
<reference evidence="14 15" key="1">
    <citation type="submission" date="2018-07" db="EMBL/GenBank/DDBJ databases">
        <title>Genomic Encyclopedia of Type Strains, Phase III (KMG-III): the genomes of soil and plant-associated and newly described type strains.</title>
        <authorList>
            <person name="Whitman W."/>
        </authorList>
    </citation>
    <scope>NUCLEOTIDE SEQUENCE [LARGE SCALE GENOMIC DNA]</scope>
    <source>
        <strain evidence="14 15">CECT 8236</strain>
    </source>
</reference>
<feature type="binding site" evidence="12">
    <location>
        <position position="143"/>
    </location>
    <ligand>
        <name>substrate</name>
    </ligand>
</feature>
<dbReference type="NCBIfam" id="TIGR02152">
    <property type="entry name" value="D_ribokin_bact"/>
    <property type="match status" value="1"/>
</dbReference>
<feature type="binding site" evidence="12">
    <location>
        <position position="187"/>
    </location>
    <ligand>
        <name>ATP</name>
        <dbReference type="ChEBI" id="CHEBI:30616"/>
    </ligand>
</feature>
<keyword evidence="5 12" id="KW-0479">Metal-binding</keyword>